<evidence type="ECO:0000256" key="2">
    <source>
        <dbReference type="ARBA" id="ARBA00022801"/>
    </source>
</evidence>
<dbReference type="InterPro" id="IPR002168">
    <property type="entry name" value="Lipase_GDXG_HIS_AS"/>
</dbReference>
<dbReference type="Proteomes" id="UP000504607">
    <property type="component" value="Chromosome 11"/>
</dbReference>
<protein>
    <submittedName>
        <fullName evidence="6">Probable carboxylesterase 8</fullName>
    </submittedName>
</protein>
<evidence type="ECO:0000259" key="4">
    <source>
        <dbReference type="Pfam" id="PF07859"/>
    </source>
</evidence>
<evidence type="ECO:0000313" key="6">
    <source>
        <dbReference type="RefSeq" id="XP_010934083.3"/>
    </source>
</evidence>
<dbReference type="PROSITE" id="PS01173">
    <property type="entry name" value="LIPASE_GDXG_HIS"/>
    <property type="match status" value="1"/>
</dbReference>
<sequence length="328" mass="35521">MSMDPYQFLHISRNPDGSLSRANLIPNSPPTGDQPLDSVPALSKDVPLNPAHNTWLRIFLPTQSPPSPEKKLPVVFFFHGGGFILFSAATAPFHDFCVKLSADLPAIVLSVEYRLAPEHRLPAAYDDAVDALLWARAQALGPASTVDPWVGARADFSRCFLMGSSAGGNIVYHVGLRAMGMDLNPLKIQGLILNQPYFGGEERTESEARMAADRIVPLPANDLMWELALPEGADRDHEYCNPAATAVLPRCLVRGHVGDPLVDRQRVFARMLERGGVSVVAHLKEGGHHGIELFKPDMAEALVADVKTFVYLDSAAPAGGVQVGGHRL</sequence>
<dbReference type="PANTHER" id="PTHR23024">
    <property type="entry name" value="ARYLACETAMIDE DEACETYLASE"/>
    <property type="match status" value="1"/>
</dbReference>
<dbReference type="PANTHER" id="PTHR23024:SF113">
    <property type="entry name" value="CARBOXYLESTERASE 8-RELATED"/>
    <property type="match status" value="1"/>
</dbReference>
<name>A0A6I9S691_ELAGV</name>
<gene>
    <name evidence="6" type="primary">LOC105054288</name>
</gene>
<dbReference type="InParanoid" id="A0A6I9S691"/>
<dbReference type="InterPro" id="IPR029058">
    <property type="entry name" value="AB_hydrolase_fold"/>
</dbReference>
<dbReference type="RefSeq" id="XP_010934083.3">
    <property type="nucleotide sequence ID" value="XM_010935781.3"/>
</dbReference>
<evidence type="ECO:0000256" key="3">
    <source>
        <dbReference type="SAM" id="MobiDB-lite"/>
    </source>
</evidence>
<dbReference type="GO" id="GO:0016787">
    <property type="term" value="F:hydrolase activity"/>
    <property type="evidence" value="ECO:0007669"/>
    <property type="project" value="UniProtKB-KW"/>
</dbReference>
<dbReference type="SUPFAM" id="SSF53474">
    <property type="entry name" value="alpha/beta-Hydrolases"/>
    <property type="match status" value="1"/>
</dbReference>
<dbReference type="InterPro" id="IPR050466">
    <property type="entry name" value="Carboxylest/Gibb_receptor"/>
</dbReference>
<dbReference type="Gene3D" id="3.40.50.1820">
    <property type="entry name" value="alpha/beta hydrolase"/>
    <property type="match status" value="1"/>
</dbReference>
<keyword evidence="2" id="KW-0378">Hydrolase</keyword>
<dbReference type="OrthoDB" id="408631at2759"/>
<dbReference type="InterPro" id="IPR013094">
    <property type="entry name" value="AB_hydrolase_3"/>
</dbReference>
<dbReference type="AlphaFoldDB" id="A0A6I9S691"/>
<feature type="region of interest" description="Disordered" evidence="3">
    <location>
        <begin position="19"/>
        <end position="39"/>
    </location>
</feature>
<evidence type="ECO:0000313" key="5">
    <source>
        <dbReference type="Proteomes" id="UP000504607"/>
    </source>
</evidence>
<reference evidence="6" key="1">
    <citation type="submission" date="2025-08" db="UniProtKB">
        <authorList>
            <consortium name="RefSeq"/>
        </authorList>
    </citation>
    <scope>IDENTIFICATION</scope>
</reference>
<evidence type="ECO:0000256" key="1">
    <source>
        <dbReference type="ARBA" id="ARBA00010515"/>
    </source>
</evidence>
<proteinExistence type="inferred from homology"/>
<comment type="similarity">
    <text evidence="1">Belongs to the 'GDXG' lipolytic enzyme family.</text>
</comment>
<accession>A0A6I9S691</accession>
<feature type="domain" description="Alpha/beta hydrolase fold-3" evidence="4">
    <location>
        <begin position="75"/>
        <end position="291"/>
    </location>
</feature>
<keyword evidence="5" id="KW-1185">Reference proteome</keyword>
<dbReference type="Pfam" id="PF07859">
    <property type="entry name" value="Abhydrolase_3"/>
    <property type="match status" value="1"/>
</dbReference>
<dbReference type="KEGG" id="egu:105054288"/>
<organism evidence="5 6">
    <name type="scientific">Elaeis guineensis var. tenera</name>
    <name type="common">Oil palm</name>
    <dbReference type="NCBI Taxonomy" id="51953"/>
    <lineage>
        <taxon>Eukaryota</taxon>
        <taxon>Viridiplantae</taxon>
        <taxon>Streptophyta</taxon>
        <taxon>Embryophyta</taxon>
        <taxon>Tracheophyta</taxon>
        <taxon>Spermatophyta</taxon>
        <taxon>Magnoliopsida</taxon>
        <taxon>Liliopsida</taxon>
        <taxon>Arecaceae</taxon>
        <taxon>Arecoideae</taxon>
        <taxon>Cocoseae</taxon>
        <taxon>Elaeidinae</taxon>
        <taxon>Elaeis</taxon>
    </lineage>
</organism>